<gene>
    <name evidence="1" type="ORF">CY34DRAFT_807323</name>
</gene>
<accession>A0A0D0AQJ0</accession>
<dbReference type="AlphaFoldDB" id="A0A0D0AQJ0"/>
<sequence>MNEEVDEWVWVLMTTEGEESKQKMVSHFVMTNCKLAWCGMDGFRKNLTCTN</sequence>
<dbReference type="Proteomes" id="UP000054485">
    <property type="component" value="Unassembled WGS sequence"/>
</dbReference>
<organism evidence="1 2">
    <name type="scientific">Suillus luteus UH-Slu-Lm8-n1</name>
    <dbReference type="NCBI Taxonomy" id="930992"/>
    <lineage>
        <taxon>Eukaryota</taxon>
        <taxon>Fungi</taxon>
        <taxon>Dikarya</taxon>
        <taxon>Basidiomycota</taxon>
        <taxon>Agaricomycotina</taxon>
        <taxon>Agaricomycetes</taxon>
        <taxon>Agaricomycetidae</taxon>
        <taxon>Boletales</taxon>
        <taxon>Suillineae</taxon>
        <taxon>Suillaceae</taxon>
        <taxon>Suillus</taxon>
    </lineage>
</organism>
<reference evidence="2" key="2">
    <citation type="submission" date="2015-01" db="EMBL/GenBank/DDBJ databases">
        <title>Evolutionary Origins and Diversification of the Mycorrhizal Mutualists.</title>
        <authorList>
            <consortium name="DOE Joint Genome Institute"/>
            <consortium name="Mycorrhizal Genomics Consortium"/>
            <person name="Kohler A."/>
            <person name="Kuo A."/>
            <person name="Nagy L.G."/>
            <person name="Floudas D."/>
            <person name="Copeland A."/>
            <person name="Barry K.W."/>
            <person name="Cichocki N."/>
            <person name="Veneault-Fourrey C."/>
            <person name="LaButti K."/>
            <person name="Lindquist E.A."/>
            <person name="Lipzen A."/>
            <person name="Lundell T."/>
            <person name="Morin E."/>
            <person name="Murat C."/>
            <person name="Riley R."/>
            <person name="Ohm R."/>
            <person name="Sun H."/>
            <person name="Tunlid A."/>
            <person name="Henrissat B."/>
            <person name="Grigoriev I.V."/>
            <person name="Hibbett D.S."/>
            <person name="Martin F."/>
        </authorList>
    </citation>
    <scope>NUCLEOTIDE SEQUENCE [LARGE SCALE GENOMIC DNA]</scope>
    <source>
        <strain evidence="2">UH-Slu-Lm8-n1</strain>
    </source>
</reference>
<keyword evidence="2" id="KW-1185">Reference proteome</keyword>
<dbReference type="EMBL" id="KN835306">
    <property type="protein sequence ID" value="KIK40319.1"/>
    <property type="molecule type" value="Genomic_DNA"/>
</dbReference>
<name>A0A0D0AQJ0_9AGAM</name>
<evidence type="ECO:0000313" key="2">
    <source>
        <dbReference type="Proteomes" id="UP000054485"/>
    </source>
</evidence>
<protein>
    <submittedName>
        <fullName evidence="1">Unplaced genomic scaffold CY34scaffold_175, whole genome shotgun sequence</fullName>
    </submittedName>
</protein>
<proteinExistence type="predicted"/>
<dbReference type="HOGENOM" id="CLU_3107990_0_0_1"/>
<reference evidence="1 2" key="1">
    <citation type="submission" date="2014-04" db="EMBL/GenBank/DDBJ databases">
        <authorList>
            <consortium name="DOE Joint Genome Institute"/>
            <person name="Kuo A."/>
            <person name="Ruytinx J."/>
            <person name="Rineau F."/>
            <person name="Colpaert J."/>
            <person name="Kohler A."/>
            <person name="Nagy L.G."/>
            <person name="Floudas D."/>
            <person name="Copeland A."/>
            <person name="Barry K.W."/>
            <person name="Cichocki N."/>
            <person name="Veneault-Fourrey C."/>
            <person name="LaButti K."/>
            <person name="Lindquist E.A."/>
            <person name="Lipzen A."/>
            <person name="Lundell T."/>
            <person name="Morin E."/>
            <person name="Murat C."/>
            <person name="Sun H."/>
            <person name="Tunlid A."/>
            <person name="Henrissat B."/>
            <person name="Grigoriev I.V."/>
            <person name="Hibbett D.S."/>
            <person name="Martin F."/>
            <person name="Nordberg H.P."/>
            <person name="Cantor M.N."/>
            <person name="Hua S.X."/>
        </authorList>
    </citation>
    <scope>NUCLEOTIDE SEQUENCE [LARGE SCALE GENOMIC DNA]</scope>
    <source>
        <strain evidence="1 2">UH-Slu-Lm8-n1</strain>
    </source>
</reference>
<dbReference type="InParanoid" id="A0A0D0AQJ0"/>
<evidence type="ECO:0000313" key="1">
    <source>
        <dbReference type="EMBL" id="KIK40319.1"/>
    </source>
</evidence>